<accession>A0A1M5NMA4</accession>
<dbReference type="GO" id="GO:0050532">
    <property type="term" value="F:2-phosphosulfolactate phosphatase activity"/>
    <property type="evidence" value="ECO:0007669"/>
    <property type="project" value="InterPro"/>
</dbReference>
<keyword evidence="3" id="KW-1185">Reference proteome</keyword>
<name>A0A1M5NMA4_STRHI</name>
<sequence length="245" mass="24362">MVDQDGYAVRLEWGLDGVHVLGRSCGALVVVDVLSFSTTTDLLVAAGCSVLRARKQAGRAGAVFVAGDMSPPRPSLLPELPTGTLVALPSPNGATLATTASGSGAVALAGCLRNARAVAGAALRVAGGRPVGVVPAGERWGPTHEGGLRPAIEDLLGAGAVVAALAGLGAAPASPEAVLAADAFHAARPRLSKVLRDCVSGRELADAGLPADVSLAAEVDASDTAPVLVAGRFVDAWARWGNTDG</sequence>
<organism evidence="2 3">
    <name type="scientific">Streptoalloteichus hindustanus</name>
    <dbReference type="NCBI Taxonomy" id="2017"/>
    <lineage>
        <taxon>Bacteria</taxon>
        <taxon>Bacillati</taxon>
        <taxon>Actinomycetota</taxon>
        <taxon>Actinomycetes</taxon>
        <taxon>Pseudonocardiales</taxon>
        <taxon>Pseudonocardiaceae</taxon>
        <taxon>Streptoalloteichus</taxon>
    </lineage>
</organism>
<dbReference type="SUPFAM" id="SSF142823">
    <property type="entry name" value="ComB-like"/>
    <property type="match status" value="1"/>
</dbReference>
<evidence type="ECO:0000313" key="3">
    <source>
        <dbReference type="Proteomes" id="UP000184501"/>
    </source>
</evidence>
<dbReference type="EMBL" id="FQVN01000016">
    <property type="protein sequence ID" value="SHG90696.1"/>
    <property type="molecule type" value="Genomic_DNA"/>
</dbReference>
<dbReference type="AlphaFoldDB" id="A0A1M5NMA4"/>
<dbReference type="GO" id="GO:0000287">
    <property type="term" value="F:magnesium ion binding"/>
    <property type="evidence" value="ECO:0007669"/>
    <property type="project" value="InterPro"/>
</dbReference>
<gene>
    <name evidence="2" type="ORF">SAMN05444320_11642</name>
</gene>
<protein>
    <recommendedName>
        <fullName evidence="1">Probable 2-phosphosulfolactate phosphatase</fullName>
    </recommendedName>
</protein>
<dbReference type="Proteomes" id="UP000184501">
    <property type="component" value="Unassembled WGS sequence"/>
</dbReference>
<dbReference type="Gene3D" id="3.90.1560.10">
    <property type="entry name" value="ComB-like"/>
    <property type="match status" value="1"/>
</dbReference>
<proteinExistence type="predicted"/>
<dbReference type="InterPro" id="IPR005238">
    <property type="entry name" value="ComB-like"/>
</dbReference>
<reference evidence="2 3" key="1">
    <citation type="submission" date="2016-11" db="EMBL/GenBank/DDBJ databases">
        <authorList>
            <person name="Jaros S."/>
            <person name="Januszkiewicz K."/>
            <person name="Wedrychowicz H."/>
        </authorList>
    </citation>
    <scope>NUCLEOTIDE SEQUENCE [LARGE SCALE GENOMIC DNA]</scope>
    <source>
        <strain evidence="2 3">DSM 44523</strain>
    </source>
</reference>
<dbReference type="STRING" id="2017.SAMN05444320_11642"/>
<dbReference type="Pfam" id="PF04029">
    <property type="entry name" value="2-ph_phosp"/>
    <property type="match status" value="1"/>
</dbReference>
<evidence type="ECO:0000313" key="2">
    <source>
        <dbReference type="EMBL" id="SHG90696.1"/>
    </source>
</evidence>
<dbReference type="InterPro" id="IPR036702">
    <property type="entry name" value="ComB-like_sf"/>
</dbReference>
<evidence type="ECO:0000256" key="1">
    <source>
        <dbReference type="ARBA" id="ARBA00021948"/>
    </source>
</evidence>